<dbReference type="InterPro" id="IPR050471">
    <property type="entry name" value="AB_hydrolase"/>
</dbReference>
<gene>
    <name evidence="2" type="ORF">OG442_30025</name>
</gene>
<name>A0ABZ2A9P8_STRNV</name>
<dbReference type="InterPro" id="IPR029058">
    <property type="entry name" value="AB_hydrolase_fold"/>
</dbReference>
<dbReference type="SUPFAM" id="SSF53474">
    <property type="entry name" value="alpha/beta-Hydrolases"/>
    <property type="match status" value="1"/>
</dbReference>
<accession>A0ABZ2A9P8</accession>
<dbReference type="InterPro" id="IPR000073">
    <property type="entry name" value="AB_hydrolase_1"/>
</dbReference>
<dbReference type="RefSeq" id="WP_329079235.1">
    <property type="nucleotide sequence ID" value="NZ_CP109389.1"/>
</dbReference>
<dbReference type="GO" id="GO:0016787">
    <property type="term" value="F:hydrolase activity"/>
    <property type="evidence" value="ECO:0007669"/>
    <property type="project" value="UniProtKB-KW"/>
</dbReference>
<dbReference type="Pfam" id="PF00561">
    <property type="entry name" value="Abhydrolase_1"/>
    <property type="match status" value="1"/>
</dbReference>
<evidence type="ECO:0000259" key="1">
    <source>
        <dbReference type="Pfam" id="PF00561"/>
    </source>
</evidence>
<feature type="domain" description="AB hydrolase-1" evidence="1">
    <location>
        <begin position="26"/>
        <end position="273"/>
    </location>
</feature>
<dbReference type="Proteomes" id="UP001432209">
    <property type="component" value="Chromosome"/>
</dbReference>
<proteinExistence type="predicted"/>
<dbReference type="PANTHER" id="PTHR43433">
    <property type="entry name" value="HYDROLASE, ALPHA/BETA FOLD FAMILY PROTEIN"/>
    <property type="match status" value="1"/>
</dbReference>
<sequence>MPLLRLPDGRDLEYEVQGPSTGPVALFHHGMPGSAVPMDTVLGSMTAREFRVVTYSRAGYGASSHAAGRTVADTAADCAFLLTTLGVERYLTVGWSAGGPHALAGAAVAPESVEGVLLVSSFAPFDADGLDYIEGMGAQNVAQFGTVGHGEPAMRALVAQMASAVRGNTSADVATEMASLLPPVDLAVLTAEYGADNAANMDHGLSRGDDGWVADLAALTSPWGFDFGAVVAPIELWHGAVDQMVPVTHGQWLAEHLPTAEVHLEPDQGHLSIAIGSLGEKLDVLRGRVAGRATP</sequence>
<evidence type="ECO:0000313" key="2">
    <source>
        <dbReference type="EMBL" id="WUX55422.1"/>
    </source>
</evidence>
<keyword evidence="3" id="KW-1185">Reference proteome</keyword>
<protein>
    <submittedName>
        <fullName evidence="2">Alpha/beta hydrolase</fullName>
    </submittedName>
</protein>
<reference evidence="2" key="1">
    <citation type="submission" date="2022-10" db="EMBL/GenBank/DDBJ databases">
        <title>The complete genomes of actinobacterial strains from the NBC collection.</title>
        <authorList>
            <person name="Joergensen T.S."/>
            <person name="Alvarez Arevalo M."/>
            <person name="Sterndorff E.B."/>
            <person name="Faurdal D."/>
            <person name="Vuksanovic O."/>
            <person name="Mourched A.-S."/>
            <person name="Charusanti P."/>
            <person name="Shaw S."/>
            <person name="Blin K."/>
            <person name="Weber T."/>
        </authorList>
    </citation>
    <scope>NUCLEOTIDE SEQUENCE</scope>
    <source>
        <strain evidence="2">NBC_01432</strain>
    </source>
</reference>
<dbReference type="Gene3D" id="3.40.50.1820">
    <property type="entry name" value="alpha/beta hydrolase"/>
    <property type="match status" value="1"/>
</dbReference>
<dbReference type="PANTHER" id="PTHR43433:SF5">
    <property type="entry name" value="AB HYDROLASE-1 DOMAIN-CONTAINING PROTEIN"/>
    <property type="match status" value="1"/>
</dbReference>
<evidence type="ECO:0000313" key="3">
    <source>
        <dbReference type="Proteomes" id="UP001432209"/>
    </source>
</evidence>
<dbReference type="GeneID" id="91341487"/>
<organism evidence="2 3">
    <name type="scientific">Streptomyces niveus</name>
    <name type="common">Streptomyces spheroides</name>
    <dbReference type="NCBI Taxonomy" id="193462"/>
    <lineage>
        <taxon>Bacteria</taxon>
        <taxon>Bacillati</taxon>
        <taxon>Actinomycetota</taxon>
        <taxon>Actinomycetes</taxon>
        <taxon>Kitasatosporales</taxon>
        <taxon>Streptomycetaceae</taxon>
        <taxon>Streptomyces</taxon>
    </lineage>
</organism>
<keyword evidence="2" id="KW-0378">Hydrolase</keyword>
<dbReference type="EMBL" id="CP109495">
    <property type="protein sequence ID" value="WUX55422.1"/>
    <property type="molecule type" value="Genomic_DNA"/>
</dbReference>